<evidence type="ECO:0000313" key="4">
    <source>
        <dbReference type="EMBL" id="CAK0795275.1"/>
    </source>
</evidence>
<dbReference type="SUPFAM" id="SSF57756">
    <property type="entry name" value="Retrovirus zinc finger-like domains"/>
    <property type="match status" value="1"/>
</dbReference>
<comment type="caution">
    <text evidence="4">The sequence shown here is derived from an EMBL/GenBank/DDBJ whole genome shotgun (WGS) entry which is preliminary data.</text>
</comment>
<evidence type="ECO:0000313" key="5">
    <source>
        <dbReference type="Proteomes" id="UP001189429"/>
    </source>
</evidence>
<feature type="compositionally biased region" description="Basic and acidic residues" evidence="2">
    <location>
        <begin position="279"/>
        <end position="305"/>
    </location>
</feature>
<feature type="region of interest" description="Disordered" evidence="2">
    <location>
        <begin position="37"/>
        <end position="58"/>
    </location>
</feature>
<dbReference type="PROSITE" id="PS50158">
    <property type="entry name" value="ZF_CCHC"/>
    <property type="match status" value="1"/>
</dbReference>
<gene>
    <name evidence="4" type="ORF">PCOR1329_LOCUS4992</name>
</gene>
<proteinExistence type="predicted"/>
<evidence type="ECO:0000259" key="3">
    <source>
        <dbReference type="PROSITE" id="PS50158"/>
    </source>
</evidence>
<feature type="region of interest" description="Disordered" evidence="2">
    <location>
        <begin position="319"/>
        <end position="366"/>
    </location>
</feature>
<dbReference type="Gene3D" id="4.10.60.10">
    <property type="entry name" value="Zinc finger, CCHC-type"/>
    <property type="match status" value="1"/>
</dbReference>
<evidence type="ECO:0000256" key="1">
    <source>
        <dbReference type="PROSITE-ProRule" id="PRU00047"/>
    </source>
</evidence>
<sequence>MEELRVSMEALNARLQAQENVAQQLQGERQQLQQELQQARQAPRVEPAPHPTGVVDTRVMGKPGEFAGDVTMFAEWSFKMRSYLGAVDHRYQGKLMDAEQSQVTIRSATMEPDIARLSTQLYYILVMITSGSALDKCHNAGVNEGFEAWRQFVLELEPRLRGRFVVDLRMQAMAYKFTGDIPSALAAFERPVPDYESQSNKKIDDEKIGVALLGMEGPRAKGPLIRSSAGFDARPKMREEILEIIRTQQCVDSQPTPMQLGAIPRGGKDPKGGGPIGGRDPKGGGEKGKDKGGKADGGKNSNGEKECFYCRKKGHVKSECRKRQRDLAAAENRRGPLAATPGGQSAPSSGGPPPPLVQPPPGQPLSALLQSQRASTFALEEPWPLPQAAAAAGSGSASAAAGRDADGPVPVLAATRTDAKYLMIDTRAGVAARRNEAEVKLIVSVGEAACQGNWFVFGPGHQVMLPSEVSKVEFDARQITHLPFRSRSPHCAMGKASDGAHHPRPDATKGAARLAMNYFFLARAIGPRRLKSVLDCLDMLSGAVFAATVVKGGDPCALAVAIVALMHAFRTRATILCDQENAVATLAENVRDSGAHETALLNTFKGSSANDGGIEQANCEVEKQFRTLRHAAWLLNLFQVKSDGGAACERLRGRPCRGQVSEFGESVCYRGPQSAPDMPKLDDRWMLGARVGESLASDERYIGTPAGVRRRRSIWRRPESARWDRKILDAMVGEPWNPKGASDAPKAAAARGVYITLDRQIQRGGTPGCPDLLAAAELVDSEWAQQIIDWGRAYDGVKSGTVLDKQKVCEGRVCELANMVRLGVVEPISIADARSLGLKIVDPKWLEDEQPNPEGEQAMRCRLVATQVDTYNREDATQATPPIKAPRMISTAATKTNAKGRRDRLIGRHDIRVAFFHATGSGKVVIIPPRGLAPPGVGWRALKVDRVLTRHFDAKVLPRIGPPAHSGEVAEGQHLGRAIRWTADVFEWQANPKHRDDLLTLAGLDKDSKGAPTQSSKSTAAGRCCTACSYSAWLKYPTEVWLFRCQKEPGGLCVYTEADWAADELTRHARPDAPGKVRHLAIEELWVQEALGNKEFGLAVADAPDPAPPLIERLTPRSALG</sequence>
<dbReference type="EMBL" id="CAUYUJ010001303">
    <property type="protein sequence ID" value="CAK0795275.1"/>
    <property type="molecule type" value="Genomic_DNA"/>
</dbReference>
<protein>
    <recommendedName>
        <fullName evidence="3">CCHC-type domain-containing protein</fullName>
    </recommendedName>
</protein>
<reference evidence="4" key="1">
    <citation type="submission" date="2023-10" db="EMBL/GenBank/DDBJ databases">
        <authorList>
            <person name="Chen Y."/>
            <person name="Shah S."/>
            <person name="Dougan E. K."/>
            <person name="Thang M."/>
            <person name="Chan C."/>
        </authorList>
    </citation>
    <scope>NUCLEOTIDE SEQUENCE [LARGE SCALE GENOMIC DNA]</scope>
</reference>
<accession>A0ABN9PQ80</accession>
<dbReference type="Proteomes" id="UP001189429">
    <property type="component" value="Unassembled WGS sequence"/>
</dbReference>
<dbReference type="InterPro" id="IPR036875">
    <property type="entry name" value="Znf_CCHC_sf"/>
</dbReference>
<organism evidence="4 5">
    <name type="scientific">Prorocentrum cordatum</name>
    <dbReference type="NCBI Taxonomy" id="2364126"/>
    <lineage>
        <taxon>Eukaryota</taxon>
        <taxon>Sar</taxon>
        <taxon>Alveolata</taxon>
        <taxon>Dinophyceae</taxon>
        <taxon>Prorocentrales</taxon>
        <taxon>Prorocentraceae</taxon>
        <taxon>Prorocentrum</taxon>
    </lineage>
</organism>
<keyword evidence="1" id="KW-0862">Zinc</keyword>
<name>A0ABN9PQ80_9DINO</name>
<feature type="compositionally biased region" description="Basic and acidic residues" evidence="2">
    <location>
        <begin position="319"/>
        <end position="334"/>
    </location>
</feature>
<feature type="compositionally biased region" description="Pro residues" evidence="2">
    <location>
        <begin position="350"/>
        <end position="363"/>
    </location>
</feature>
<dbReference type="InterPro" id="IPR001878">
    <property type="entry name" value="Znf_CCHC"/>
</dbReference>
<keyword evidence="1" id="KW-0863">Zinc-finger</keyword>
<feature type="domain" description="CCHC-type" evidence="3">
    <location>
        <begin position="307"/>
        <end position="322"/>
    </location>
</feature>
<keyword evidence="1" id="KW-0479">Metal-binding</keyword>
<keyword evidence="5" id="KW-1185">Reference proteome</keyword>
<evidence type="ECO:0000256" key="2">
    <source>
        <dbReference type="SAM" id="MobiDB-lite"/>
    </source>
</evidence>
<feature type="region of interest" description="Disordered" evidence="2">
    <location>
        <begin position="250"/>
        <end position="305"/>
    </location>
</feature>